<dbReference type="Pfam" id="PF01261">
    <property type="entry name" value="AP_endonuc_2"/>
    <property type="match status" value="1"/>
</dbReference>
<protein>
    <submittedName>
        <fullName evidence="2">Sugar phosphate isomerase/epimerase</fullName>
    </submittedName>
</protein>
<keyword evidence="3" id="KW-1185">Reference proteome</keyword>
<accession>A0ABN2VX61</accession>
<evidence type="ECO:0000259" key="1">
    <source>
        <dbReference type="Pfam" id="PF01261"/>
    </source>
</evidence>
<dbReference type="InterPro" id="IPR050312">
    <property type="entry name" value="IolE/XylAMocC-like"/>
</dbReference>
<sequence>MTVATPRIGLSTSSTYPGTTATGFEAAARLGYEGVEVMVGIDDISTDSAACRSLSEFHEIPVVSVHAPTLLLTQRVWGSDPWGKLHRSAEMAAELGAGTVVVHPPFRWQREYAKGFVEGIAALEREYGLVYAVENMYPWRTGKREFHAYLPDWNPVDEDYAHVTLDLSHSATAKDDPVAMARELGDRLAHVHIADGLGSPKDEHLVPGRGSQPCAEFLRTIVDAGYARDIVVEINTRKAVDQGAREADLREALAFTRRFAVPSGAPD</sequence>
<keyword evidence="2" id="KW-0413">Isomerase</keyword>
<organism evidence="2 3">
    <name type="scientific">Aeromicrobium halocynthiae</name>
    <dbReference type="NCBI Taxonomy" id="560557"/>
    <lineage>
        <taxon>Bacteria</taxon>
        <taxon>Bacillati</taxon>
        <taxon>Actinomycetota</taxon>
        <taxon>Actinomycetes</taxon>
        <taxon>Propionibacteriales</taxon>
        <taxon>Nocardioidaceae</taxon>
        <taxon>Aeromicrobium</taxon>
    </lineage>
</organism>
<dbReference type="SUPFAM" id="SSF51658">
    <property type="entry name" value="Xylose isomerase-like"/>
    <property type="match status" value="1"/>
</dbReference>
<dbReference type="EMBL" id="BAAAPY010000003">
    <property type="protein sequence ID" value="GAA2075642.1"/>
    <property type="molecule type" value="Genomic_DNA"/>
</dbReference>
<feature type="domain" description="Xylose isomerase-like TIM barrel" evidence="1">
    <location>
        <begin position="24"/>
        <end position="258"/>
    </location>
</feature>
<comment type="caution">
    <text evidence="2">The sequence shown here is derived from an EMBL/GenBank/DDBJ whole genome shotgun (WGS) entry which is preliminary data.</text>
</comment>
<name>A0ABN2VX61_9ACTN</name>
<dbReference type="Proteomes" id="UP001501480">
    <property type="component" value="Unassembled WGS sequence"/>
</dbReference>
<dbReference type="Gene3D" id="3.20.20.150">
    <property type="entry name" value="Divalent-metal-dependent TIM barrel enzymes"/>
    <property type="match status" value="1"/>
</dbReference>
<dbReference type="GO" id="GO:0016853">
    <property type="term" value="F:isomerase activity"/>
    <property type="evidence" value="ECO:0007669"/>
    <property type="project" value="UniProtKB-KW"/>
</dbReference>
<evidence type="ECO:0000313" key="3">
    <source>
        <dbReference type="Proteomes" id="UP001501480"/>
    </source>
</evidence>
<proteinExistence type="predicted"/>
<dbReference type="InterPro" id="IPR036237">
    <property type="entry name" value="Xyl_isomerase-like_sf"/>
</dbReference>
<dbReference type="InterPro" id="IPR013022">
    <property type="entry name" value="Xyl_isomerase-like_TIM-brl"/>
</dbReference>
<gene>
    <name evidence="2" type="ORF">GCM10009821_13500</name>
</gene>
<dbReference type="PANTHER" id="PTHR12110:SF47">
    <property type="match status" value="1"/>
</dbReference>
<reference evidence="2 3" key="1">
    <citation type="journal article" date="2019" name="Int. J. Syst. Evol. Microbiol.">
        <title>The Global Catalogue of Microorganisms (GCM) 10K type strain sequencing project: providing services to taxonomists for standard genome sequencing and annotation.</title>
        <authorList>
            <consortium name="The Broad Institute Genomics Platform"/>
            <consortium name="The Broad Institute Genome Sequencing Center for Infectious Disease"/>
            <person name="Wu L."/>
            <person name="Ma J."/>
        </authorList>
    </citation>
    <scope>NUCLEOTIDE SEQUENCE [LARGE SCALE GENOMIC DNA]</scope>
    <source>
        <strain evidence="2 3">JCM 15749</strain>
    </source>
</reference>
<evidence type="ECO:0000313" key="2">
    <source>
        <dbReference type="EMBL" id="GAA2075642.1"/>
    </source>
</evidence>
<dbReference type="PANTHER" id="PTHR12110">
    <property type="entry name" value="HYDROXYPYRUVATE ISOMERASE"/>
    <property type="match status" value="1"/>
</dbReference>
<dbReference type="RefSeq" id="WP_344326224.1">
    <property type="nucleotide sequence ID" value="NZ_BAAAPY010000003.1"/>
</dbReference>